<dbReference type="SUPFAM" id="SSF51246">
    <property type="entry name" value="Rudiment single hybrid motif"/>
    <property type="match status" value="1"/>
</dbReference>
<dbReference type="Pfam" id="PF17769">
    <property type="entry name" value="PurK_C"/>
    <property type="match status" value="1"/>
</dbReference>
<keyword evidence="3 4" id="KW-0067">ATP-binding</keyword>
<accession>A0ABS4A9U5</accession>
<dbReference type="NCBIfam" id="NF004676">
    <property type="entry name" value="PRK06019.1-2"/>
    <property type="match status" value="1"/>
</dbReference>
<reference evidence="7 8" key="1">
    <citation type="submission" date="2021-03" db="EMBL/GenBank/DDBJ databases">
        <authorList>
            <person name="So Y."/>
        </authorList>
    </citation>
    <scope>NUCLEOTIDE SEQUENCE [LARGE SCALE GENOMIC DNA]</scope>
    <source>
        <strain evidence="7 8">SSH11</strain>
    </source>
</reference>
<dbReference type="Gene3D" id="3.40.50.20">
    <property type="match status" value="1"/>
</dbReference>
<dbReference type="EMBL" id="JAGIZB010000002">
    <property type="protein sequence ID" value="MBP0443742.1"/>
    <property type="molecule type" value="Genomic_DNA"/>
</dbReference>
<comment type="catalytic activity">
    <reaction evidence="4 5">
        <text>5-amino-1-(5-phospho-beta-D-ribosyl)imidazole + hydrogencarbonate + ATP = 5-carboxyamino-1-(5-phospho-D-ribosyl)imidazole + ADP + phosphate + 2 H(+)</text>
        <dbReference type="Rhea" id="RHEA:19317"/>
        <dbReference type="ChEBI" id="CHEBI:15378"/>
        <dbReference type="ChEBI" id="CHEBI:17544"/>
        <dbReference type="ChEBI" id="CHEBI:30616"/>
        <dbReference type="ChEBI" id="CHEBI:43474"/>
        <dbReference type="ChEBI" id="CHEBI:58730"/>
        <dbReference type="ChEBI" id="CHEBI:137981"/>
        <dbReference type="ChEBI" id="CHEBI:456216"/>
        <dbReference type="EC" id="6.3.4.18"/>
    </reaction>
</comment>
<evidence type="ECO:0000256" key="2">
    <source>
        <dbReference type="ARBA" id="ARBA00022755"/>
    </source>
</evidence>
<dbReference type="InterPro" id="IPR011054">
    <property type="entry name" value="Rudment_hybrid_motif"/>
</dbReference>
<evidence type="ECO:0000256" key="5">
    <source>
        <dbReference type="RuleBase" id="RU361200"/>
    </source>
</evidence>
<sequence length="377" mass="39137">MSGASTGPLPPGSTIGILGGGQLGRMTALAAARLGYRCHVYSPTADEPGTQVVAASTIAAYDDEEALGRFARSVDVVTFEFENVPAAALDLLAALVPCRPGTRALSICQDRLLEKAFLEKAGVPVAPWAAIHSAADLPAALAKVGLPAVLKTTRLGYDGRGQAVVRSAEEAEAALARLSPHPLIAEAFVPFAAEISAVAARAVDGTTATYDAVENRHAHHILDLSFAPARVAPEAADSARRHAAAVADALELVGVLAVEFFLLPDGTLLGNEIAPRPHNSGHWTMDACQASQFDQHARAVAGLPLAPTERHADAVMRNLVGPEGMARWPGLAGAPATSVHLYGKAEARAGRKMGHATRLFPAGTLLAKPDSDLLLDL</sequence>
<dbReference type="InterPro" id="IPR003135">
    <property type="entry name" value="ATP-grasp_carboxylate-amine"/>
</dbReference>
<dbReference type="InterPro" id="IPR054350">
    <property type="entry name" value="PurT/PurK_preATP-grasp"/>
</dbReference>
<gene>
    <name evidence="4 5" type="primary">purK</name>
    <name evidence="7" type="ORF">J8J14_03030</name>
</gene>
<dbReference type="Proteomes" id="UP000681594">
    <property type="component" value="Unassembled WGS sequence"/>
</dbReference>
<comment type="function">
    <text evidence="4">Catalyzes the ATP-dependent conversion of 5-aminoimidazole ribonucleotide (AIR) and HCO(3)(-) to N5-carboxyaminoimidazole ribonucleotide (N5-CAIR).</text>
</comment>
<dbReference type="PANTHER" id="PTHR11609:SF5">
    <property type="entry name" value="PHOSPHORIBOSYLAMINOIMIDAZOLE CARBOXYLASE"/>
    <property type="match status" value="1"/>
</dbReference>
<dbReference type="PANTHER" id="PTHR11609">
    <property type="entry name" value="PURINE BIOSYNTHESIS PROTEIN 6/7, PUR6/7"/>
    <property type="match status" value="1"/>
</dbReference>
<comment type="similarity">
    <text evidence="4 5">Belongs to the PurK/PurT family.</text>
</comment>
<feature type="binding site" evidence="4">
    <location>
        <position position="194"/>
    </location>
    <ligand>
        <name>ATP</name>
        <dbReference type="ChEBI" id="CHEBI:30616"/>
    </ligand>
</feature>
<evidence type="ECO:0000256" key="4">
    <source>
        <dbReference type="HAMAP-Rule" id="MF_01928"/>
    </source>
</evidence>
<dbReference type="NCBIfam" id="NF004679">
    <property type="entry name" value="PRK06019.1-5"/>
    <property type="match status" value="1"/>
</dbReference>
<dbReference type="InterPro" id="IPR040686">
    <property type="entry name" value="PurK_C"/>
</dbReference>
<organism evidence="7 8">
    <name type="scientific">Pararoseomonas baculiformis</name>
    <dbReference type="NCBI Taxonomy" id="2820812"/>
    <lineage>
        <taxon>Bacteria</taxon>
        <taxon>Pseudomonadati</taxon>
        <taxon>Pseudomonadota</taxon>
        <taxon>Alphaproteobacteria</taxon>
        <taxon>Acetobacterales</taxon>
        <taxon>Acetobacteraceae</taxon>
        <taxon>Pararoseomonas</taxon>
    </lineage>
</organism>
<dbReference type="RefSeq" id="WP_209377958.1">
    <property type="nucleotide sequence ID" value="NZ_JAGIZB010000002.1"/>
</dbReference>
<dbReference type="NCBIfam" id="NF004675">
    <property type="entry name" value="PRK06019.1-1"/>
    <property type="match status" value="1"/>
</dbReference>
<protein>
    <recommendedName>
        <fullName evidence="4 5">N5-carboxyaminoimidazole ribonucleotide synthase</fullName>
        <shortName evidence="4 5">N5-CAIR synthase</shortName>
        <ecNumber evidence="4 5">6.3.4.18</ecNumber>
    </recommendedName>
    <alternativeName>
        <fullName evidence="4 5">5-(carboxyamino)imidazole ribonucleotide synthetase</fullName>
    </alternativeName>
</protein>
<feature type="binding site" evidence="4">
    <location>
        <position position="217"/>
    </location>
    <ligand>
        <name>ATP</name>
        <dbReference type="ChEBI" id="CHEBI:30616"/>
    </ligand>
</feature>
<dbReference type="SUPFAM" id="SSF56059">
    <property type="entry name" value="Glutathione synthetase ATP-binding domain-like"/>
    <property type="match status" value="1"/>
</dbReference>
<proteinExistence type="inferred from homology"/>
<dbReference type="PROSITE" id="PS50975">
    <property type="entry name" value="ATP_GRASP"/>
    <property type="match status" value="1"/>
</dbReference>
<comment type="function">
    <text evidence="5">Catalyzes the ATP-dependent conversion of 5-aminoimidazole ribonucleotide (AIR) and HCO(3)- to N5-carboxyaminoimidazole ribonucleotide (N5-CAIR).</text>
</comment>
<dbReference type="InterPro" id="IPR016185">
    <property type="entry name" value="PreATP-grasp_dom_sf"/>
</dbReference>
<dbReference type="SUPFAM" id="SSF52440">
    <property type="entry name" value="PreATP-grasp domain"/>
    <property type="match status" value="1"/>
</dbReference>
<dbReference type="InterPro" id="IPR013815">
    <property type="entry name" value="ATP_grasp_subdomain_1"/>
</dbReference>
<dbReference type="Pfam" id="PF02222">
    <property type="entry name" value="ATP-grasp"/>
    <property type="match status" value="1"/>
</dbReference>
<dbReference type="InterPro" id="IPR011761">
    <property type="entry name" value="ATP-grasp"/>
</dbReference>
<comment type="subunit">
    <text evidence="4 5">Homodimer.</text>
</comment>
<feature type="domain" description="ATP-grasp" evidence="6">
    <location>
        <begin position="115"/>
        <end position="301"/>
    </location>
</feature>
<evidence type="ECO:0000259" key="6">
    <source>
        <dbReference type="PROSITE" id="PS50975"/>
    </source>
</evidence>
<dbReference type="EC" id="6.3.4.18" evidence="4 5"/>
<dbReference type="InterPro" id="IPR005875">
    <property type="entry name" value="PurK"/>
</dbReference>
<name>A0ABS4A9U5_9PROT</name>
<feature type="binding site" evidence="4">
    <location>
        <begin position="186"/>
        <end position="189"/>
    </location>
    <ligand>
        <name>ATP</name>
        <dbReference type="ChEBI" id="CHEBI:30616"/>
    </ligand>
</feature>
<keyword evidence="4 5" id="KW-0436">Ligase</keyword>
<dbReference type="GO" id="GO:0034028">
    <property type="term" value="F:5-(carboxyamino)imidazole ribonucleotide synthase activity"/>
    <property type="evidence" value="ECO:0007669"/>
    <property type="project" value="UniProtKB-EC"/>
</dbReference>
<feature type="binding site" evidence="4">
    <location>
        <begin position="271"/>
        <end position="272"/>
    </location>
    <ligand>
        <name>ATP</name>
        <dbReference type="ChEBI" id="CHEBI:30616"/>
    </ligand>
</feature>
<dbReference type="Gene3D" id="3.30.1490.20">
    <property type="entry name" value="ATP-grasp fold, A domain"/>
    <property type="match status" value="1"/>
</dbReference>
<dbReference type="NCBIfam" id="TIGR01161">
    <property type="entry name" value="purK"/>
    <property type="match status" value="1"/>
</dbReference>
<evidence type="ECO:0000256" key="3">
    <source>
        <dbReference type="ARBA" id="ARBA00022840"/>
    </source>
</evidence>
<keyword evidence="2 4" id="KW-0658">Purine biosynthesis</keyword>
<evidence type="ECO:0000256" key="1">
    <source>
        <dbReference type="ARBA" id="ARBA00022741"/>
    </source>
</evidence>
<keyword evidence="1 4" id="KW-0547">Nucleotide-binding</keyword>
<feature type="binding site" evidence="4">
    <location>
        <begin position="156"/>
        <end position="162"/>
    </location>
    <ligand>
        <name>ATP</name>
        <dbReference type="ChEBI" id="CHEBI:30616"/>
    </ligand>
</feature>
<dbReference type="HAMAP" id="MF_01928">
    <property type="entry name" value="PurK"/>
    <property type="match status" value="1"/>
</dbReference>
<dbReference type="Pfam" id="PF22660">
    <property type="entry name" value="RS_preATP-grasp-like"/>
    <property type="match status" value="1"/>
</dbReference>
<dbReference type="Gene3D" id="3.30.470.20">
    <property type="entry name" value="ATP-grasp fold, B domain"/>
    <property type="match status" value="1"/>
</dbReference>
<keyword evidence="8" id="KW-1185">Reference proteome</keyword>
<feature type="binding site" evidence="4">
    <location>
        <position position="151"/>
    </location>
    <ligand>
        <name>ATP</name>
        <dbReference type="ChEBI" id="CHEBI:30616"/>
    </ligand>
</feature>
<evidence type="ECO:0000313" key="7">
    <source>
        <dbReference type="EMBL" id="MBP0443742.1"/>
    </source>
</evidence>
<comment type="caution">
    <text evidence="7">The sequence shown here is derived from an EMBL/GenBank/DDBJ whole genome shotgun (WGS) entry which is preliminary data.</text>
</comment>
<comment type="pathway">
    <text evidence="4 5">Purine metabolism; IMP biosynthesis via de novo pathway; 5-amino-1-(5-phospho-D-ribosyl)imidazole-4-carboxylate from 5-amino-1-(5-phospho-D-ribosyl)imidazole (N5-CAIR route): step 1/2.</text>
</comment>
<feature type="binding site" evidence="4">
    <location>
        <position position="111"/>
    </location>
    <ligand>
        <name>ATP</name>
        <dbReference type="ChEBI" id="CHEBI:30616"/>
    </ligand>
</feature>
<evidence type="ECO:0000313" key="8">
    <source>
        <dbReference type="Proteomes" id="UP000681594"/>
    </source>
</evidence>